<dbReference type="PROSITE" id="PS01175">
    <property type="entry name" value="RIBONUCLEASE_II"/>
    <property type="match status" value="1"/>
</dbReference>
<evidence type="ECO:0000256" key="5">
    <source>
        <dbReference type="ARBA" id="ARBA00022839"/>
    </source>
</evidence>
<evidence type="ECO:0000256" key="4">
    <source>
        <dbReference type="ARBA" id="ARBA00022801"/>
    </source>
</evidence>
<feature type="region of interest" description="Disordered" evidence="8">
    <location>
        <begin position="1"/>
        <end position="25"/>
    </location>
</feature>
<dbReference type="InterPro" id="IPR004476">
    <property type="entry name" value="RNase_II/RNase_R"/>
</dbReference>
<dbReference type="SMART" id="SM00316">
    <property type="entry name" value="S1"/>
    <property type="match status" value="1"/>
</dbReference>
<dbReference type="InterPro" id="IPR040476">
    <property type="entry name" value="CSD2"/>
</dbReference>
<comment type="subcellular location">
    <subcellularLocation>
        <location evidence="7">Cytoplasm</location>
    </subcellularLocation>
</comment>
<dbReference type="InterPro" id="IPR003029">
    <property type="entry name" value="S1_domain"/>
</dbReference>
<feature type="region of interest" description="Disordered" evidence="8">
    <location>
        <begin position="736"/>
        <end position="760"/>
    </location>
</feature>
<organism evidence="10 11">
    <name type="scientific">Devosia yakushimensis</name>
    <dbReference type="NCBI Taxonomy" id="470028"/>
    <lineage>
        <taxon>Bacteria</taxon>
        <taxon>Pseudomonadati</taxon>
        <taxon>Pseudomonadota</taxon>
        <taxon>Alphaproteobacteria</taxon>
        <taxon>Hyphomicrobiales</taxon>
        <taxon>Devosiaceae</taxon>
        <taxon>Devosia</taxon>
    </lineage>
</organism>
<evidence type="ECO:0000313" key="11">
    <source>
        <dbReference type="Proteomes" id="UP001161406"/>
    </source>
</evidence>
<keyword evidence="5 7" id="KW-0269">Exonuclease</keyword>
<keyword evidence="6 7" id="KW-0694">RNA-binding</keyword>
<dbReference type="InterPro" id="IPR011805">
    <property type="entry name" value="RNase_R"/>
</dbReference>
<protein>
    <recommendedName>
        <fullName evidence="7">Ribonuclease R</fullName>
        <shortName evidence="7">RNase R</shortName>
        <ecNumber evidence="7">3.1.13.1</ecNumber>
    </recommendedName>
</protein>
<evidence type="ECO:0000256" key="8">
    <source>
        <dbReference type="SAM" id="MobiDB-lite"/>
    </source>
</evidence>
<comment type="function">
    <text evidence="7">3'-5' exoribonuclease that releases 5'-nucleoside monophosphates and is involved in maturation of structured RNAs.</text>
</comment>
<evidence type="ECO:0000256" key="1">
    <source>
        <dbReference type="ARBA" id="ARBA00001849"/>
    </source>
</evidence>
<evidence type="ECO:0000256" key="2">
    <source>
        <dbReference type="ARBA" id="ARBA00022490"/>
    </source>
</evidence>
<dbReference type="Pfam" id="PF00773">
    <property type="entry name" value="RNB"/>
    <property type="match status" value="1"/>
</dbReference>
<dbReference type="SUPFAM" id="SSF50249">
    <property type="entry name" value="Nucleic acid-binding proteins"/>
    <property type="match status" value="2"/>
</dbReference>
<feature type="domain" description="S1 motif" evidence="9">
    <location>
        <begin position="649"/>
        <end position="730"/>
    </location>
</feature>
<comment type="caution">
    <text evidence="10">The sequence shown here is derived from an EMBL/GenBank/DDBJ whole genome shotgun (WGS) entry which is preliminary data.</text>
</comment>
<dbReference type="Gene3D" id="2.40.50.140">
    <property type="entry name" value="Nucleic acid-binding proteins"/>
    <property type="match status" value="1"/>
</dbReference>
<dbReference type="InterPro" id="IPR012340">
    <property type="entry name" value="NA-bd_OB-fold"/>
</dbReference>
<dbReference type="HAMAP" id="MF_01895">
    <property type="entry name" value="RNase_R"/>
    <property type="match status" value="1"/>
</dbReference>
<evidence type="ECO:0000256" key="6">
    <source>
        <dbReference type="ARBA" id="ARBA00022884"/>
    </source>
</evidence>
<dbReference type="CDD" id="cd04471">
    <property type="entry name" value="S1_RNase_R"/>
    <property type="match status" value="1"/>
</dbReference>
<dbReference type="RefSeq" id="WP_284389430.1">
    <property type="nucleotide sequence ID" value="NZ_BSNG01000001.1"/>
</dbReference>
<evidence type="ECO:0000259" key="9">
    <source>
        <dbReference type="PROSITE" id="PS50126"/>
    </source>
</evidence>
<dbReference type="Pfam" id="PF00575">
    <property type="entry name" value="S1"/>
    <property type="match status" value="1"/>
</dbReference>
<reference evidence="10" key="1">
    <citation type="journal article" date="2014" name="Int. J. Syst. Evol. Microbiol.">
        <title>Complete genome of a new Firmicutes species belonging to the dominant human colonic microbiota ('Ruminococcus bicirculans') reveals two chromosomes and a selective capacity to utilize plant glucans.</title>
        <authorList>
            <consortium name="NISC Comparative Sequencing Program"/>
            <person name="Wegmann U."/>
            <person name="Louis P."/>
            <person name="Goesmann A."/>
            <person name="Henrissat B."/>
            <person name="Duncan S.H."/>
            <person name="Flint H.J."/>
        </authorList>
    </citation>
    <scope>NUCLEOTIDE SEQUENCE</scope>
    <source>
        <strain evidence="10">NBRC 103855</strain>
    </source>
</reference>
<keyword evidence="2 7" id="KW-0963">Cytoplasm</keyword>
<comment type="catalytic activity">
    <reaction evidence="1 7">
        <text>Exonucleolytic cleavage in the 3'- to 5'-direction to yield nucleoside 5'-phosphates.</text>
        <dbReference type="EC" id="3.1.13.1"/>
    </reaction>
</comment>
<evidence type="ECO:0000256" key="7">
    <source>
        <dbReference type="HAMAP-Rule" id="MF_01895"/>
    </source>
</evidence>
<dbReference type="PANTHER" id="PTHR23355:SF9">
    <property type="entry name" value="DIS3-LIKE EXONUCLEASE 2"/>
    <property type="match status" value="1"/>
</dbReference>
<gene>
    <name evidence="7 10" type="primary">rnr</name>
    <name evidence="10" type="ORF">GCM10007913_14710</name>
</gene>
<comment type="similarity">
    <text evidence="7">Belongs to the RNR ribonuclease family. RNase R subfamily.</text>
</comment>
<dbReference type="InterPro" id="IPR050180">
    <property type="entry name" value="RNR_Ribonuclease"/>
</dbReference>
<sequence>MPIPTKKPKNTSGPKRARQPAAGALPTREQLLEALAQQSDIKGKRDLAKVFGIRGDMRRPFKAMLAELEGEGVITRTRKALRRTAALPHVTVLDIPSDADPDNLHAFPAQWNEEEGERPRVAVLQGRDARVAPAPGDRILARIDAGEADIPVYTAKTMKILDKPRRAHIGIVRMDEDGARLIPVDRKQKEMRIPLGDLGEAGDGDLVEVEVKLSGRLMIPRAKVTAVIGNPLSEGAVSLIAIHNLEIPYRFPASVVREAEEAKEATLKGREDWRELPLVTIDPPDAKDHDDAVYAEPDTDAANPGGFIVYVAIADVAAYVRPGTALDREAYLRGNSVYFPDRVVPMLPERISNELCSLKEGEPRASLAVRMVMSADGRKRSHSFHRVLMRSAAKLSYQQAQAAIDGNPDDKTGPILEPILRPLWAAYAAMAKARDQRGPLDLDLPERKIVLDDKGLVKDIRIPERLDAHRLIEEMMIAANVAAAETLEAKRSPLLYRVHDEPSSEKLQALRDFLGSLDIAVKKSDSVRASDFNGVLAQSRKAGNVEQVSEMVLRSQAQAEYAPENYGHFGLNLDRYAHFTSPIRRYADLIVHRALIKALDLGQDGLSDQEALKLTGIGQHISATERRAMLAERETADRLLAQFLAAQIGARFEGRISGVTRSGLFVRLLDTGADGFIPASTLGQDYYRYVEEIQSMVGERTGEKFGLGDRVTVRLLEVAPIAGAMRFELLSEGPRVNPSSFRRGQKRPSRSYGPKGRKKR</sequence>
<feature type="compositionally biased region" description="Basic residues" evidence="8">
    <location>
        <begin position="743"/>
        <end position="760"/>
    </location>
</feature>
<keyword evidence="4 7" id="KW-0378">Hydrolase</keyword>
<dbReference type="EMBL" id="BSNG01000001">
    <property type="protein sequence ID" value="GLQ09539.1"/>
    <property type="molecule type" value="Genomic_DNA"/>
</dbReference>
<proteinExistence type="inferred from homology"/>
<dbReference type="NCBIfam" id="TIGR00358">
    <property type="entry name" value="3_prime_RNase"/>
    <property type="match status" value="1"/>
</dbReference>
<keyword evidence="3 7" id="KW-0540">Nuclease</keyword>
<dbReference type="PANTHER" id="PTHR23355">
    <property type="entry name" value="RIBONUCLEASE"/>
    <property type="match status" value="1"/>
</dbReference>
<dbReference type="InterPro" id="IPR001900">
    <property type="entry name" value="RNase_II/R"/>
</dbReference>
<dbReference type="Proteomes" id="UP001161406">
    <property type="component" value="Unassembled WGS sequence"/>
</dbReference>
<reference evidence="10" key="2">
    <citation type="submission" date="2023-01" db="EMBL/GenBank/DDBJ databases">
        <title>Draft genome sequence of Devosia yakushimensis strain NBRC 103855.</title>
        <authorList>
            <person name="Sun Q."/>
            <person name="Mori K."/>
        </authorList>
    </citation>
    <scope>NUCLEOTIDE SEQUENCE</scope>
    <source>
        <strain evidence="10">NBRC 103855</strain>
    </source>
</reference>
<dbReference type="NCBIfam" id="TIGR02063">
    <property type="entry name" value="RNase_R"/>
    <property type="match status" value="1"/>
</dbReference>
<dbReference type="EC" id="3.1.13.1" evidence="7"/>
<name>A0ABQ5UCF2_9HYPH</name>
<keyword evidence="11" id="KW-1185">Reference proteome</keyword>
<dbReference type="PROSITE" id="PS50126">
    <property type="entry name" value="S1"/>
    <property type="match status" value="1"/>
</dbReference>
<accession>A0ABQ5UCF2</accession>
<evidence type="ECO:0000256" key="3">
    <source>
        <dbReference type="ARBA" id="ARBA00022722"/>
    </source>
</evidence>
<dbReference type="SMART" id="SM00955">
    <property type="entry name" value="RNB"/>
    <property type="match status" value="1"/>
</dbReference>
<dbReference type="Pfam" id="PF17876">
    <property type="entry name" value="CSD2"/>
    <property type="match status" value="1"/>
</dbReference>
<dbReference type="InterPro" id="IPR022966">
    <property type="entry name" value="RNase_II/R_CS"/>
</dbReference>
<evidence type="ECO:0000313" key="10">
    <source>
        <dbReference type="EMBL" id="GLQ09539.1"/>
    </source>
</evidence>